<dbReference type="InterPro" id="IPR029030">
    <property type="entry name" value="Caspase-like_dom_sf"/>
</dbReference>
<dbReference type="PANTHER" id="PTHR23150">
    <property type="entry name" value="SULFATASE MODIFYING FACTOR 1, 2"/>
    <property type="match status" value="1"/>
</dbReference>
<feature type="chain" id="PRO_5020464244" evidence="1">
    <location>
        <begin position="22"/>
        <end position="536"/>
    </location>
</feature>
<evidence type="ECO:0000256" key="1">
    <source>
        <dbReference type="SAM" id="SignalP"/>
    </source>
</evidence>
<gene>
    <name evidence="3" type="ORF">EDD54_3881</name>
</gene>
<dbReference type="Gene3D" id="3.40.50.1460">
    <property type="match status" value="1"/>
</dbReference>
<feature type="domain" description="Caspase family p20" evidence="2">
    <location>
        <begin position="22"/>
        <end position="99"/>
    </location>
</feature>
<name>A0A4R6R9G7_9HYPH</name>
<dbReference type="EMBL" id="SNXY01000010">
    <property type="protein sequence ID" value="TDP82612.1"/>
    <property type="molecule type" value="Genomic_DNA"/>
</dbReference>
<dbReference type="SUPFAM" id="SSF52129">
    <property type="entry name" value="Caspase-like"/>
    <property type="match status" value="1"/>
</dbReference>
<sequence>MRTVPVLFAALLVLAADPAAAAKRVALVIGNGGYANLSPLDNPTRDAVAIAGVLRANGFEVAEHTDLDRADFLDALDGFRDTSRGADLAVVFYAGHGMEVDGKDVLAPVDMALACDTREAKRAVPIDALFEAAEGAAHKVVLLDACRSDPFPQCPKRGAEAGGFRGLARVASTGSTLIANATLSGSVAADGAPGEHSPFARALLARFENGRTVPFRDLLDEVAEDVRVATDGAQIPEVTSRGGSPKFCLAGEDCEGYVLAAAATDVSTRLVGALPKPAVVPRTDHPVGTLFRDCTDCPEMTVLPAGKLLLGSAATEAGHDASEAPQVAVTIARPFAVSTHEITFDDWETCALEGGCPSTPPKDAGWGRGKRPVIYVGHKDAEAYVTWLSAATGRRYRLLSEAEWEYAARGGTTGAYASGDRLAKGSANVDFSLSGDLALAGAYEGRTAEVGSFAPNPFGLYDVHGNVAEWVADCWTPNHQGAPTDGSPRGGDCGRRVVKGGAWYFEPAAARVAARTSYPEDKRLNVVGFRIARDME</sequence>
<dbReference type="InterPro" id="IPR051043">
    <property type="entry name" value="Sulfatase_Mod_Factor_Kinase"/>
</dbReference>
<dbReference type="SUPFAM" id="SSF56436">
    <property type="entry name" value="C-type lectin-like"/>
    <property type="match status" value="1"/>
</dbReference>
<comment type="caution">
    <text evidence="3">The sequence shown here is derived from an EMBL/GenBank/DDBJ whole genome shotgun (WGS) entry which is preliminary data.</text>
</comment>
<dbReference type="InterPro" id="IPR016187">
    <property type="entry name" value="CTDL_fold"/>
</dbReference>
<feature type="signal peptide" evidence="1">
    <location>
        <begin position="1"/>
        <end position="21"/>
    </location>
</feature>
<dbReference type="InterPro" id="IPR042095">
    <property type="entry name" value="SUMF_sf"/>
</dbReference>
<evidence type="ECO:0000313" key="3">
    <source>
        <dbReference type="EMBL" id="TDP82612.1"/>
    </source>
</evidence>
<reference evidence="3 4" key="1">
    <citation type="submission" date="2019-03" db="EMBL/GenBank/DDBJ databases">
        <title>Genomic Encyclopedia of Type Strains, Phase IV (KMG-IV): sequencing the most valuable type-strain genomes for metagenomic binning, comparative biology and taxonomic classification.</title>
        <authorList>
            <person name="Goeker M."/>
        </authorList>
    </citation>
    <scope>NUCLEOTIDE SEQUENCE [LARGE SCALE GENOMIC DNA]</scope>
    <source>
        <strain evidence="3 4">DSM 102969</strain>
    </source>
</reference>
<proteinExistence type="predicted"/>
<dbReference type="InterPro" id="IPR005532">
    <property type="entry name" value="SUMF_dom"/>
</dbReference>
<organism evidence="3 4">
    <name type="scientific">Oharaeibacter diazotrophicus</name>
    <dbReference type="NCBI Taxonomy" id="1920512"/>
    <lineage>
        <taxon>Bacteria</taxon>
        <taxon>Pseudomonadati</taxon>
        <taxon>Pseudomonadota</taxon>
        <taxon>Alphaproteobacteria</taxon>
        <taxon>Hyphomicrobiales</taxon>
        <taxon>Pleomorphomonadaceae</taxon>
        <taxon>Oharaeibacter</taxon>
    </lineage>
</organism>
<dbReference type="AlphaFoldDB" id="A0A4R6R9G7"/>
<dbReference type="GO" id="GO:0006508">
    <property type="term" value="P:proteolysis"/>
    <property type="evidence" value="ECO:0007669"/>
    <property type="project" value="InterPro"/>
</dbReference>
<dbReference type="InterPro" id="IPR011600">
    <property type="entry name" value="Pept_C14_caspase"/>
</dbReference>
<protein>
    <submittedName>
        <fullName evidence="3">Formylglycine-generating enzyme required for sulfatase activity</fullName>
    </submittedName>
</protein>
<keyword evidence="1" id="KW-0732">Signal</keyword>
<keyword evidence="4" id="KW-1185">Reference proteome</keyword>
<dbReference type="GO" id="GO:0120147">
    <property type="term" value="F:formylglycine-generating oxidase activity"/>
    <property type="evidence" value="ECO:0007669"/>
    <property type="project" value="TreeGrafter"/>
</dbReference>
<dbReference type="RefSeq" id="WP_165644709.1">
    <property type="nucleotide sequence ID" value="NZ_BSPM01000007.1"/>
</dbReference>
<dbReference type="PROSITE" id="PS50208">
    <property type="entry name" value="CASPASE_P20"/>
    <property type="match status" value="1"/>
</dbReference>
<accession>A0A4R6R9G7</accession>
<dbReference type="Proteomes" id="UP000294547">
    <property type="component" value="Unassembled WGS sequence"/>
</dbReference>
<dbReference type="Pfam" id="PF00656">
    <property type="entry name" value="Peptidase_C14"/>
    <property type="match status" value="1"/>
</dbReference>
<dbReference type="InterPro" id="IPR001309">
    <property type="entry name" value="Pept_C14_p20"/>
</dbReference>
<dbReference type="PANTHER" id="PTHR23150:SF35">
    <property type="entry name" value="BLL6746 PROTEIN"/>
    <property type="match status" value="1"/>
</dbReference>
<evidence type="ECO:0000313" key="4">
    <source>
        <dbReference type="Proteomes" id="UP000294547"/>
    </source>
</evidence>
<dbReference type="Gene3D" id="3.90.1580.10">
    <property type="entry name" value="paralog of FGE (formylglycine-generating enzyme)"/>
    <property type="match status" value="1"/>
</dbReference>
<dbReference type="GO" id="GO:0004197">
    <property type="term" value="F:cysteine-type endopeptidase activity"/>
    <property type="evidence" value="ECO:0007669"/>
    <property type="project" value="InterPro"/>
</dbReference>
<dbReference type="Pfam" id="PF03781">
    <property type="entry name" value="FGE-sulfatase"/>
    <property type="match status" value="1"/>
</dbReference>
<evidence type="ECO:0000259" key="2">
    <source>
        <dbReference type="PROSITE" id="PS50208"/>
    </source>
</evidence>